<dbReference type="PROSITE" id="PS00134">
    <property type="entry name" value="TRYPSIN_HIS"/>
    <property type="match status" value="1"/>
</dbReference>
<evidence type="ECO:0000256" key="2">
    <source>
        <dbReference type="ARBA" id="ARBA00022801"/>
    </source>
</evidence>
<comment type="caution">
    <text evidence="6">The sequence shown here is derived from an EMBL/GenBank/DDBJ whole genome shotgun (WGS) entry which is preliminary data.</text>
</comment>
<keyword evidence="3" id="KW-0720">Serine protease</keyword>
<accession>A0AAV8WKE4</accession>
<feature type="domain" description="Peptidase S1" evidence="5">
    <location>
        <begin position="29"/>
        <end position="73"/>
    </location>
</feature>
<sequence>MIKGTEELQFKRLYVNPIEANLGNIIPRIVNGQEVAPNSIPYQAYIIITGVSNWLCGGSLISIRFVLTAAHCLIG</sequence>
<dbReference type="SUPFAM" id="SSF50494">
    <property type="entry name" value="Trypsin-like serine proteases"/>
    <property type="match status" value="1"/>
</dbReference>
<dbReference type="InterPro" id="IPR050430">
    <property type="entry name" value="Peptidase_S1"/>
</dbReference>
<dbReference type="PANTHER" id="PTHR24276">
    <property type="entry name" value="POLYSERASE-RELATED"/>
    <property type="match status" value="1"/>
</dbReference>
<dbReference type="PANTHER" id="PTHR24276:SF91">
    <property type="entry name" value="AT26814P-RELATED"/>
    <property type="match status" value="1"/>
</dbReference>
<dbReference type="InterPro" id="IPR009003">
    <property type="entry name" value="Peptidase_S1_PA"/>
</dbReference>
<dbReference type="GO" id="GO:0004252">
    <property type="term" value="F:serine-type endopeptidase activity"/>
    <property type="evidence" value="ECO:0007669"/>
    <property type="project" value="InterPro"/>
</dbReference>
<evidence type="ECO:0000256" key="3">
    <source>
        <dbReference type="ARBA" id="ARBA00022825"/>
    </source>
</evidence>
<name>A0AAV8WKE4_9CUCU</name>
<dbReference type="InterPro" id="IPR018114">
    <property type="entry name" value="TRYPSIN_HIS"/>
</dbReference>
<dbReference type="Pfam" id="PF00089">
    <property type="entry name" value="Trypsin"/>
    <property type="match status" value="1"/>
</dbReference>
<dbReference type="Proteomes" id="UP001162156">
    <property type="component" value="Unassembled WGS sequence"/>
</dbReference>
<organism evidence="6 7">
    <name type="scientific">Rhamnusium bicolor</name>
    <dbReference type="NCBI Taxonomy" id="1586634"/>
    <lineage>
        <taxon>Eukaryota</taxon>
        <taxon>Metazoa</taxon>
        <taxon>Ecdysozoa</taxon>
        <taxon>Arthropoda</taxon>
        <taxon>Hexapoda</taxon>
        <taxon>Insecta</taxon>
        <taxon>Pterygota</taxon>
        <taxon>Neoptera</taxon>
        <taxon>Endopterygota</taxon>
        <taxon>Coleoptera</taxon>
        <taxon>Polyphaga</taxon>
        <taxon>Cucujiformia</taxon>
        <taxon>Chrysomeloidea</taxon>
        <taxon>Cerambycidae</taxon>
        <taxon>Lepturinae</taxon>
        <taxon>Rhagiini</taxon>
        <taxon>Rhamnusium</taxon>
    </lineage>
</organism>
<protein>
    <recommendedName>
        <fullName evidence="5">Peptidase S1 domain-containing protein</fullName>
    </recommendedName>
</protein>
<dbReference type="GO" id="GO:0006508">
    <property type="term" value="P:proteolysis"/>
    <property type="evidence" value="ECO:0007669"/>
    <property type="project" value="UniProtKB-KW"/>
</dbReference>
<keyword evidence="7" id="KW-1185">Reference proteome</keyword>
<keyword evidence="1" id="KW-0645">Protease</keyword>
<evidence type="ECO:0000256" key="4">
    <source>
        <dbReference type="ARBA" id="ARBA00023157"/>
    </source>
</evidence>
<gene>
    <name evidence="6" type="ORF">NQ314_020885</name>
</gene>
<dbReference type="Gene3D" id="2.40.10.10">
    <property type="entry name" value="Trypsin-like serine proteases"/>
    <property type="match status" value="1"/>
</dbReference>
<keyword evidence="2" id="KW-0378">Hydrolase</keyword>
<dbReference type="InterPro" id="IPR001254">
    <property type="entry name" value="Trypsin_dom"/>
</dbReference>
<evidence type="ECO:0000313" key="7">
    <source>
        <dbReference type="Proteomes" id="UP001162156"/>
    </source>
</evidence>
<dbReference type="EMBL" id="JANEYF010005793">
    <property type="protein sequence ID" value="KAJ8926767.1"/>
    <property type="molecule type" value="Genomic_DNA"/>
</dbReference>
<proteinExistence type="predicted"/>
<evidence type="ECO:0000313" key="6">
    <source>
        <dbReference type="EMBL" id="KAJ8926767.1"/>
    </source>
</evidence>
<evidence type="ECO:0000259" key="5">
    <source>
        <dbReference type="Pfam" id="PF00089"/>
    </source>
</evidence>
<dbReference type="InterPro" id="IPR043504">
    <property type="entry name" value="Peptidase_S1_PA_chymotrypsin"/>
</dbReference>
<dbReference type="AlphaFoldDB" id="A0AAV8WKE4"/>
<evidence type="ECO:0000256" key="1">
    <source>
        <dbReference type="ARBA" id="ARBA00022670"/>
    </source>
</evidence>
<reference evidence="6" key="1">
    <citation type="journal article" date="2023" name="Insect Mol. Biol.">
        <title>Genome sequencing provides insights into the evolution of gene families encoding plant cell wall-degrading enzymes in longhorned beetles.</title>
        <authorList>
            <person name="Shin N.R."/>
            <person name="Okamura Y."/>
            <person name="Kirsch R."/>
            <person name="Pauchet Y."/>
        </authorList>
    </citation>
    <scope>NUCLEOTIDE SEQUENCE</scope>
    <source>
        <strain evidence="6">RBIC_L_NR</strain>
    </source>
</reference>
<keyword evidence="4" id="KW-1015">Disulfide bond</keyword>